<comment type="caution">
    <text evidence="6">The sequence shown here is derived from an EMBL/GenBank/DDBJ whole genome shotgun (WGS) entry which is preliminary data.</text>
</comment>
<evidence type="ECO:0000256" key="3">
    <source>
        <dbReference type="ARBA" id="ARBA00023163"/>
    </source>
</evidence>
<accession>A0A916US89</accession>
<feature type="DNA-binding region" description="H-T-H motif" evidence="4">
    <location>
        <begin position="29"/>
        <end position="48"/>
    </location>
</feature>
<keyword evidence="3" id="KW-0804">Transcription</keyword>
<feature type="domain" description="HTH tetR-type" evidence="5">
    <location>
        <begin position="6"/>
        <end position="66"/>
    </location>
</feature>
<proteinExistence type="predicted"/>
<evidence type="ECO:0000313" key="6">
    <source>
        <dbReference type="EMBL" id="GGC85841.1"/>
    </source>
</evidence>
<evidence type="ECO:0000259" key="5">
    <source>
        <dbReference type="PROSITE" id="PS50977"/>
    </source>
</evidence>
<dbReference type="Gene3D" id="1.10.10.60">
    <property type="entry name" value="Homeodomain-like"/>
    <property type="match status" value="1"/>
</dbReference>
<name>A0A916US89_9BURK</name>
<dbReference type="GO" id="GO:0003677">
    <property type="term" value="F:DNA binding"/>
    <property type="evidence" value="ECO:0007669"/>
    <property type="project" value="UniProtKB-UniRule"/>
</dbReference>
<reference evidence="6" key="1">
    <citation type="journal article" date="2014" name="Int. J. Syst. Evol. Microbiol.">
        <title>Complete genome sequence of Corynebacterium casei LMG S-19264T (=DSM 44701T), isolated from a smear-ripened cheese.</title>
        <authorList>
            <consortium name="US DOE Joint Genome Institute (JGI-PGF)"/>
            <person name="Walter F."/>
            <person name="Albersmeier A."/>
            <person name="Kalinowski J."/>
            <person name="Ruckert C."/>
        </authorList>
    </citation>
    <scope>NUCLEOTIDE SEQUENCE</scope>
    <source>
        <strain evidence="6">CGMCC 1.10998</strain>
    </source>
</reference>
<dbReference type="PANTHER" id="PTHR47506:SF1">
    <property type="entry name" value="HTH-TYPE TRANSCRIPTIONAL REGULATOR YJDC"/>
    <property type="match status" value="1"/>
</dbReference>
<evidence type="ECO:0000256" key="2">
    <source>
        <dbReference type="ARBA" id="ARBA00023125"/>
    </source>
</evidence>
<evidence type="ECO:0000256" key="1">
    <source>
        <dbReference type="ARBA" id="ARBA00023015"/>
    </source>
</evidence>
<dbReference type="EMBL" id="BMED01000003">
    <property type="protein sequence ID" value="GGC85841.1"/>
    <property type="molecule type" value="Genomic_DNA"/>
</dbReference>
<keyword evidence="7" id="KW-1185">Reference proteome</keyword>
<dbReference type="PANTHER" id="PTHR47506">
    <property type="entry name" value="TRANSCRIPTIONAL REGULATORY PROTEIN"/>
    <property type="match status" value="1"/>
</dbReference>
<dbReference type="Proteomes" id="UP000637423">
    <property type="component" value="Unassembled WGS sequence"/>
</dbReference>
<dbReference type="Pfam" id="PF00440">
    <property type="entry name" value="TetR_N"/>
    <property type="match status" value="1"/>
</dbReference>
<dbReference type="PROSITE" id="PS50977">
    <property type="entry name" value="HTH_TETR_2"/>
    <property type="match status" value="1"/>
</dbReference>
<dbReference type="InterPro" id="IPR001647">
    <property type="entry name" value="HTH_TetR"/>
</dbReference>
<dbReference type="SUPFAM" id="SSF46689">
    <property type="entry name" value="Homeodomain-like"/>
    <property type="match status" value="1"/>
</dbReference>
<gene>
    <name evidence="6" type="ORF">GCM10011396_36450</name>
</gene>
<dbReference type="InterPro" id="IPR009057">
    <property type="entry name" value="Homeodomain-like_sf"/>
</dbReference>
<keyword evidence="2 4" id="KW-0238">DNA-binding</keyword>
<protein>
    <submittedName>
        <fullName evidence="6">TetR family transcriptional regulator</fullName>
    </submittedName>
</protein>
<dbReference type="Gene3D" id="1.10.357.10">
    <property type="entry name" value="Tetracycline Repressor, domain 2"/>
    <property type="match status" value="1"/>
</dbReference>
<dbReference type="InterPro" id="IPR036271">
    <property type="entry name" value="Tet_transcr_reg_TetR-rel_C_sf"/>
</dbReference>
<evidence type="ECO:0000256" key="4">
    <source>
        <dbReference type="PROSITE-ProRule" id="PRU00335"/>
    </source>
</evidence>
<organism evidence="6 7">
    <name type="scientific">Undibacterium terreum</name>
    <dbReference type="NCBI Taxonomy" id="1224302"/>
    <lineage>
        <taxon>Bacteria</taxon>
        <taxon>Pseudomonadati</taxon>
        <taxon>Pseudomonadota</taxon>
        <taxon>Betaproteobacteria</taxon>
        <taxon>Burkholderiales</taxon>
        <taxon>Oxalobacteraceae</taxon>
        <taxon>Undibacterium</taxon>
    </lineage>
</organism>
<keyword evidence="1" id="KW-0805">Transcription regulation</keyword>
<dbReference type="AlphaFoldDB" id="A0A916US89"/>
<sequence>MGRPKKFSREGVLEKVIPVFWEHGFAGTKLPDLEQASGVNKSGLYSEFKDKEDLFLASLRHYLQNRGGVQRLSTEPLGWDNIEEFLRVAQGKLDGRKGCFSINSMREFADLPEEANQIVTEGRARMRGLLIKNIEAEKPKMPADAIADLVIVFFGGICIEQNLVASQDSSARKIDDFMQVLKSL</sequence>
<dbReference type="SUPFAM" id="SSF48498">
    <property type="entry name" value="Tetracyclin repressor-like, C-terminal domain"/>
    <property type="match status" value="1"/>
</dbReference>
<evidence type="ECO:0000313" key="7">
    <source>
        <dbReference type="Proteomes" id="UP000637423"/>
    </source>
</evidence>
<reference evidence="6" key="2">
    <citation type="submission" date="2020-09" db="EMBL/GenBank/DDBJ databases">
        <authorList>
            <person name="Sun Q."/>
            <person name="Zhou Y."/>
        </authorList>
    </citation>
    <scope>NUCLEOTIDE SEQUENCE</scope>
    <source>
        <strain evidence="6">CGMCC 1.10998</strain>
    </source>
</reference>